<proteinExistence type="predicted"/>
<dbReference type="EMBL" id="JARTTH020000001">
    <property type="protein sequence ID" value="MEC6053936.1"/>
    <property type="molecule type" value="Genomic_DNA"/>
</dbReference>
<reference evidence="1" key="1">
    <citation type="journal article" date="2023" name="Nat. Commun.">
        <title>Genomic dissection of endemic carbapenem resistance reveals metallo-beta-lactamase dissemination through clonal, plasmid and integron transfer.</title>
        <authorList>
            <person name="Macesic N."/>
            <person name="Hawkey J."/>
            <person name="Vezina B."/>
            <person name="Wisniewski J.A."/>
            <person name="Cottingham H."/>
            <person name="Blakeway L.V."/>
            <person name="Harshegyi T."/>
            <person name="Pragastis K."/>
            <person name="Badoordeen G.Z."/>
            <person name="Dennison A."/>
            <person name="Spelman D.W."/>
            <person name="Jenney A.W.J."/>
            <person name="Peleg A.Y."/>
        </authorList>
    </citation>
    <scope>NUCLEOTIDE SEQUENCE</scope>
    <source>
        <strain evidence="1">CPO078</strain>
    </source>
</reference>
<dbReference type="InterPro" id="IPR004211">
    <property type="entry name" value="Endonuclease_7"/>
</dbReference>
<accession>A0AB35WII3</accession>
<dbReference type="Gene3D" id="3.40.1800.10">
    <property type="entry name" value="His-Me finger endonucleases"/>
    <property type="match status" value="1"/>
</dbReference>
<keyword evidence="1" id="KW-0378">Hydrolase</keyword>
<dbReference type="Pfam" id="PF02945">
    <property type="entry name" value="Endonuclease_7"/>
    <property type="match status" value="1"/>
</dbReference>
<organism evidence="1 2">
    <name type="scientific">Klebsiella michiganensis</name>
    <dbReference type="NCBI Taxonomy" id="1134687"/>
    <lineage>
        <taxon>Bacteria</taxon>
        <taxon>Pseudomonadati</taxon>
        <taxon>Pseudomonadota</taxon>
        <taxon>Gammaproteobacteria</taxon>
        <taxon>Enterobacterales</taxon>
        <taxon>Enterobacteriaceae</taxon>
        <taxon>Klebsiella/Raoultella group</taxon>
        <taxon>Klebsiella</taxon>
    </lineage>
</organism>
<name>A0AB35WII3_9ENTR</name>
<dbReference type="InterPro" id="IPR038563">
    <property type="entry name" value="Endonuclease_7_sf"/>
</dbReference>
<dbReference type="GO" id="GO:0004519">
    <property type="term" value="F:endonuclease activity"/>
    <property type="evidence" value="ECO:0007669"/>
    <property type="project" value="UniProtKB-KW"/>
</dbReference>
<dbReference type="InterPro" id="IPR044925">
    <property type="entry name" value="His-Me_finger_sf"/>
</dbReference>
<dbReference type="SUPFAM" id="SSF54060">
    <property type="entry name" value="His-Me finger endonucleases"/>
    <property type="match status" value="1"/>
</dbReference>
<dbReference type="AlphaFoldDB" id="A0AB35WII3"/>
<reference evidence="1" key="2">
    <citation type="submission" date="2024-01" db="EMBL/GenBank/DDBJ databases">
        <authorList>
            <person name="Macesic N."/>
        </authorList>
    </citation>
    <scope>NUCLEOTIDE SEQUENCE</scope>
    <source>
        <strain evidence="1">CPO078</strain>
    </source>
</reference>
<evidence type="ECO:0000313" key="2">
    <source>
        <dbReference type="Proteomes" id="UP001175817"/>
    </source>
</evidence>
<gene>
    <name evidence="1" type="ORF">QAB24_025945</name>
</gene>
<dbReference type="Proteomes" id="UP001175817">
    <property type="component" value="Unassembled WGS sequence"/>
</dbReference>
<protein>
    <submittedName>
        <fullName evidence="1">Endonuclease domain-containing protein</fullName>
    </submittedName>
</protein>
<comment type="caution">
    <text evidence="1">The sequence shown here is derived from an EMBL/GenBank/DDBJ whole genome shotgun (WGS) entry which is preliminary data.</text>
</comment>
<keyword evidence="1" id="KW-0540">Nuclease</keyword>
<keyword evidence="1" id="KW-0255">Endonuclease</keyword>
<dbReference type="RefSeq" id="WP_074194259.1">
    <property type="nucleotide sequence ID" value="NZ_CAKLOQ010000001.1"/>
</dbReference>
<sequence length="148" mass="16781">MVTRTDQLLRKAMRGYLEYLGNTPLPERIKNSAAFDDVYHFLLNGSGRLELRRADVATVRVFLWNYQYRRCAVTGKPLRLESAVLDHCHRTGRVRAVVHRSANAAEGGYYAGSLCGLAHDSMSVMLVSYRRQYKGIGAIYPLKTEQLT</sequence>
<evidence type="ECO:0000313" key="1">
    <source>
        <dbReference type="EMBL" id="MEC6053936.1"/>
    </source>
</evidence>